<organism evidence="1 2">
    <name type="scientific">Bombardia bombarda</name>
    <dbReference type="NCBI Taxonomy" id="252184"/>
    <lineage>
        <taxon>Eukaryota</taxon>
        <taxon>Fungi</taxon>
        <taxon>Dikarya</taxon>
        <taxon>Ascomycota</taxon>
        <taxon>Pezizomycotina</taxon>
        <taxon>Sordariomycetes</taxon>
        <taxon>Sordariomycetidae</taxon>
        <taxon>Sordariales</taxon>
        <taxon>Lasiosphaeriaceae</taxon>
        <taxon>Bombardia</taxon>
    </lineage>
</organism>
<accession>A0AA40CG13</accession>
<protein>
    <submittedName>
        <fullName evidence="1">Uncharacterized protein</fullName>
    </submittedName>
</protein>
<reference evidence="1" key="1">
    <citation type="submission" date="2023-06" db="EMBL/GenBank/DDBJ databases">
        <title>Genome-scale phylogeny and comparative genomics of the fungal order Sordariales.</title>
        <authorList>
            <consortium name="Lawrence Berkeley National Laboratory"/>
            <person name="Hensen N."/>
            <person name="Bonometti L."/>
            <person name="Westerberg I."/>
            <person name="Brannstrom I.O."/>
            <person name="Guillou S."/>
            <person name="Cros-Aarteil S."/>
            <person name="Calhoun S."/>
            <person name="Haridas S."/>
            <person name="Kuo A."/>
            <person name="Mondo S."/>
            <person name="Pangilinan J."/>
            <person name="Riley R."/>
            <person name="LaButti K."/>
            <person name="Andreopoulos B."/>
            <person name="Lipzen A."/>
            <person name="Chen C."/>
            <person name="Yanf M."/>
            <person name="Daum C."/>
            <person name="Ng V."/>
            <person name="Clum A."/>
            <person name="Steindorff A."/>
            <person name="Ohm R."/>
            <person name="Martin F."/>
            <person name="Silar P."/>
            <person name="Natvig D."/>
            <person name="Lalanne C."/>
            <person name="Gautier V."/>
            <person name="Ament-velasquez S.L."/>
            <person name="Kruys A."/>
            <person name="Hutchinson M.I."/>
            <person name="Powell A.J."/>
            <person name="Barry K."/>
            <person name="Miller A.N."/>
            <person name="Grigoriev I.V."/>
            <person name="Debuchy R."/>
            <person name="Gladieux P."/>
            <person name="Thoren M.H."/>
            <person name="Johannesson H."/>
        </authorList>
    </citation>
    <scope>NUCLEOTIDE SEQUENCE</scope>
    <source>
        <strain evidence="1">SMH3391-2</strain>
    </source>
</reference>
<evidence type="ECO:0000313" key="2">
    <source>
        <dbReference type="Proteomes" id="UP001174934"/>
    </source>
</evidence>
<keyword evidence="2" id="KW-1185">Reference proteome</keyword>
<evidence type="ECO:0000313" key="1">
    <source>
        <dbReference type="EMBL" id="KAK0637431.1"/>
    </source>
</evidence>
<dbReference type="EMBL" id="JAULSR010000001">
    <property type="protein sequence ID" value="KAK0637431.1"/>
    <property type="molecule type" value="Genomic_DNA"/>
</dbReference>
<gene>
    <name evidence="1" type="ORF">B0T17DRAFT_109781</name>
</gene>
<proteinExistence type="predicted"/>
<dbReference type="Proteomes" id="UP001174934">
    <property type="component" value="Unassembled WGS sequence"/>
</dbReference>
<dbReference type="AlphaFoldDB" id="A0AA40CG13"/>
<name>A0AA40CG13_9PEZI</name>
<sequence>MCVRSLSMYLYVPTHPPLSTFVKRQHPRLSICQTLHDLQSAGLEDRPMISPPLPFFYSSSSSSMYLISSNLVPNVFVPASFLVGLLPAQPTRDYTYHDLFIKSPGEDFTVMFCDERKKWLPIIARYALGADDAALKGGRKQSATPISSGFHRLEVQVPKHHTSLTAHRNCGAPQLRKWMFAFPVFWPDGLSHLSILHQTSSSEAAVPLGCRNKCLAPRCLLTR</sequence>
<comment type="caution">
    <text evidence="1">The sequence shown here is derived from an EMBL/GenBank/DDBJ whole genome shotgun (WGS) entry which is preliminary data.</text>
</comment>